<accession>A0AAE0D9F8</accession>
<gene>
    <name evidence="1" type="ORF">CKAH01_15057</name>
</gene>
<evidence type="ECO:0000313" key="1">
    <source>
        <dbReference type="EMBL" id="KAK2769690.1"/>
    </source>
</evidence>
<sequence>MHLGDHPGVDKGHCSRLLTFTANHLLSLRLITLASEDPIYHSLRPTT</sequence>
<name>A0AAE0D9F8_COLKA</name>
<reference evidence="1" key="1">
    <citation type="submission" date="2023-02" db="EMBL/GenBank/DDBJ databases">
        <title>Colletotrichum kahawae CIFC_Que2 genome sequencing and assembly.</title>
        <authorList>
            <person name="Baroncelli R."/>
        </authorList>
    </citation>
    <scope>NUCLEOTIDE SEQUENCE</scope>
    <source>
        <strain evidence="1">CIFC_Que2</strain>
    </source>
</reference>
<organism evidence="1 2">
    <name type="scientific">Colletotrichum kahawae</name>
    <name type="common">Coffee berry disease fungus</name>
    <dbReference type="NCBI Taxonomy" id="34407"/>
    <lineage>
        <taxon>Eukaryota</taxon>
        <taxon>Fungi</taxon>
        <taxon>Dikarya</taxon>
        <taxon>Ascomycota</taxon>
        <taxon>Pezizomycotina</taxon>
        <taxon>Sordariomycetes</taxon>
        <taxon>Hypocreomycetidae</taxon>
        <taxon>Glomerellales</taxon>
        <taxon>Glomerellaceae</taxon>
        <taxon>Colletotrichum</taxon>
        <taxon>Colletotrichum gloeosporioides species complex</taxon>
    </lineage>
</organism>
<dbReference type="Proteomes" id="UP001281614">
    <property type="component" value="Unassembled WGS sequence"/>
</dbReference>
<evidence type="ECO:0000313" key="2">
    <source>
        <dbReference type="Proteomes" id="UP001281614"/>
    </source>
</evidence>
<proteinExistence type="predicted"/>
<dbReference type="AlphaFoldDB" id="A0AAE0D9F8"/>
<comment type="caution">
    <text evidence="1">The sequence shown here is derived from an EMBL/GenBank/DDBJ whole genome shotgun (WGS) entry which is preliminary data.</text>
</comment>
<dbReference type="EMBL" id="VYYT01000107">
    <property type="protein sequence ID" value="KAK2769690.1"/>
    <property type="molecule type" value="Genomic_DNA"/>
</dbReference>
<keyword evidence="2" id="KW-1185">Reference proteome</keyword>
<protein>
    <submittedName>
        <fullName evidence="1">Uncharacterized protein</fullName>
    </submittedName>
</protein>